<dbReference type="EMBL" id="JAHXCT010000002">
    <property type="protein sequence ID" value="MBW4768611.1"/>
    <property type="molecule type" value="Genomic_DNA"/>
</dbReference>
<reference evidence="2 3" key="1">
    <citation type="submission" date="2021-07" db="EMBL/GenBank/DDBJ databases">
        <title>Genomic diversity and antimicrobial resistance of Prevotella spp. isolated from chronic lung disease airways.</title>
        <authorList>
            <person name="Webb K.A."/>
            <person name="Olagoke O.S."/>
            <person name="Baird T."/>
            <person name="Neill J."/>
            <person name="Pham A."/>
            <person name="Wells T.J."/>
            <person name="Ramsay K.A."/>
            <person name="Bell S.C."/>
            <person name="Sarovich D.S."/>
            <person name="Price E.P."/>
        </authorList>
    </citation>
    <scope>NUCLEOTIDE SEQUENCE [LARGE SCALE GENOMIC DNA]</scope>
    <source>
        <strain evidence="2 3">SCHI0011.S.12</strain>
    </source>
</reference>
<gene>
    <name evidence="2" type="ORF">KZO38_02380</name>
</gene>
<dbReference type="RefSeq" id="WP_219479553.1">
    <property type="nucleotide sequence ID" value="NZ_JAHXCT010000002.1"/>
</dbReference>
<comment type="caution">
    <text evidence="2">The sequence shown here is derived from an EMBL/GenBank/DDBJ whole genome shotgun (WGS) entry which is preliminary data.</text>
</comment>
<sequence length="362" mass="41168">MMKTSTTKRIGMALVMLFVCAFAFAEDLRLDFKKNPMEWPNARNQMVLNHDYTYKDIVFTVTKFDGRVKTYIERGYLTINPYNEFKLKAVNGKRIKKVAFQIRIDDDYTLETNDKRFAVRENSKYYYHEWDEAKEEIVFNNASRLTEVIVSDMFITLEGEETPVAPEPEVPTTTATYDFRSLNPAWNVESVDYDPFNKTNGKIEDDHTLVQDGVVLTPSNVARNEYIRVLEHILTIPATSGFSLEAPAGKTIAKVEFQFGSTRSYLKAKGSNDEIAVVSKMGTYEVNAQKVSFEAIERKSQIVKINVVLKDATTTGITTVRETKQNDNRVYNLNGVVVGTTEQLNTLPKGVYIVNGTKILVH</sequence>
<dbReference type="Proteomes" id="UP000788426">
    <property type="component" value="Unassembled WGS sequence"/>
</dbReference>
<name>A0ABS6YAL4_9BACT</name>
<keyword evidence="1" id="KW-0732">Signal</keyword>
<feature type="signal peptide" evidence="1">
    <location>
        <begin position="1"/>
        <end position="25"/>
    </location>
</feature>
<protein>
    <submittedName>
        <fullName evidence="2">Uncharacterized protein</fullName>
    </submittedName>
</protein>
<proteinExistence type="predicted"/>
<evidence type="ECO:0000313" key="3">
    <source>
        <dbReference type="Proteomes" id="UP000788426"/>
    </source>
</evidence>
<feature type="chain" id="PRO_5045482507" evidence="1">
    <location>
        <begin position="26"/>
        <end position="362"/>
    </location>
</feature>
<accession>A0ABS6YAL4</accession>
<keyword evidence="3" id="KW-1185">Reference proteome</keyword>
<evidence type="ECO:0000256" key="1">
    <source>
        <dbReference type="SAM" id="SignalP"/>
    </source>
</evidence>
<evidence type="ECO:0000313" key="2">
    <source>
        <dbReference type="EMBL" id="MBW4768611.1"/>
    </source>
</evidence>
<organism evidence="2 3">
    <name type="scientific">Hoylesella nanceiensis</name>
    <dbReference type="NCBI Taxonomy" id="425941"/>
    <lineage>
        <taxon>Bacteria</taxon>
        <taxon>Pseudomonadati</taxon>
        <taxon>Bacteroidota</taxon>
        <taxon>Bacteroidia</taxon>
        <taxon>Bacteroidales</taxon>
        <taxon>Prevotellaceae</taxon>
        <taxon>Hoylesella</taxon>
    </lineage>
</organism>